<name>A0A1G2F4X2_9BACT</name>
<gene>
    <name evidence="6" type="ORF">A3H02_01275</name>
</gene>
<dbReference type="GO" id="GO:0005737">
    <property type="term" value="C:cytoplasm"/>
    <property type="evidence" value="ECO:0007669"/>
    <property type="project" value="TreeGrafter"/>
</dbReference>
<proteinExistence type="inferred from homology"/>
<comment type="similarity">
    <text evidence="1 4">Belongs to the N(4)/N(6)-methyltransferase family.</text>
</comment>
<dbReference type="GO" id="GO:0032259">
    <property type="term" value="P:methylation"/>
    <property type="evidence" value="ECO:0007669"/>
    <property type="project" value="UniProtKB-KW"/>
</dbReference>
<dbReference type="EC" id="2.1.1.-" evidence="4"/>
<sequence>IKKIPTASVDLILTDPPYNLSPYSTGNIKLSWRKELNNDLADWDKKEFVPNDWVKEFKRILKPTGNIFAFTSYNLLGKWHEAFDPEFDTFQFMVWHKTNPAPKIRRAGFLNSCELIVCMWNKNHTWNFSNQRDMHNFIETPICMGVERLKEPNHPTQKPVRVLEHCIKLASKEGDVIFDPFMGVGSTGVAALNLDRQFIGVEIDEKYFKAAEKRLNGQPAKLFRYENIKVINK</sequence>
<feature type="domain" description="DNA methylase N-4/N-6" evidence="5">
    <location>
        <begin position="9"/>
        <end position="213"/>
    </location>
</feature>
<dbReference type="AlphaFoldDB" id="A0A1G2F4X2"/>
<organism evidence="6 7">
    <name type="scientific">Candidatus Niyogibacteria bacterium RIFCSPLOWO2_12_FULL_41_13</name>
    <dbReference type="NCBI Taxonomy" id="1801726"/>
    <lineage>
        <taxon>Bacteria</taxon>
        <taxon>Candidatus Niyogiibacteriota</taxon>
    </lineage>
</organism>
<dbReference type="STRING" id="1801726.A3H02_01275"/>
<dbReference type="InterPro" id="IPR001091">
    <property type="entry name" value="RM_Methyltransferase"/>
</dbReference>
<evidence type="ECO:0000256" key="1">
    <source>
        <dbReference type="ARBA" id="ARBA00006594"/>
    </source>
</evidence>
<evidence type="ECO:0000313" key="6">
    <source>
        <dbReference type="EMBL" id="OGZ32680.1"/>
    </source>
</evidence>
<dbReference type="GO" id="GO:0003677">
    <property type="term" value="F:DNA binding"/>
    <property type="evidence" value="ECO:0007669"/>
    <property type="project" value="InterPro"/>
</dbReference>
<dbReference type="PANTHER" id="PTHR13370:SF3">
    <property type="entry name" value="TRNA (GUANINE(10)-N2)-METHYLTRANSFERASE HOMOLOG"/>
    <property type="match status" value="1"/>
</dbReference>
<accession>A0A1G2F4X2</accession>
<evidence type="ECO:0000256" key="3">
    <source>
        <dbReference type="ARBA" id="ARBA00022679"/>
    </source>
</evidence>
<dbReference type="Proteomes" id="UP000176787">
    <property type="component" value="Unassembled WGS sequence"/>
</dbReference>
<reference evidence="6 7" key="1">
    <citation type="journal article" date="2016" name="Nat. Commun.">
        <title>Thousands of microbial genomes shed light on interconnected biogeochemical processes in an aquifer system.</title>
        <authorList>
            <person name="Anantharaman K."/>
            <person name="Brown C.T."/>
            <person name="Hug L.A."/>
            <person name="Sharon I."/>
            <person name="Castelle C.J."/>
            <person name="Probst A.J."/>
            <person name="Thomas B.C."/>
            <person name="Singh A."/>
            <person name="Wilkins M.J."/>
            <person name="Karaoz U."/>
            <person name="Brodie E.L."/>
            <person name="Williams K.H."/>
            <person name="Hubbard S.S."/>
            <person name="Banfield J.F."/>
        </authorList>
    </citation>
    <scope>NUCLEOTIDE SEQUENCE [LARGE SCALE GENOMIC DNA]</scope>
</reference>
<protein>
    <recommendedName>
        <fullName evidence="4">Methyltransferase</fullName>
        <ecNumber evidence="4">2.1.1.-</ecNumber>
    </recommendedName>
</protein>
<feature type="non-terminal residue" evidence="6">
    <location>
        <position position="1"/>
    </location>
</feature>
<dbReference type="PANTHER" id="PTHR13370">
    <property type="entry name" value="RNA METHYLASE-RELATED"/>
    <property type="match status" value="1"/>
</dbReference>
<dbReference type="PROSITE" id="PS00092">
    <property type="entry name" value="N6_MTASE"/>
    <property type="match status" value="1"/>
</dbReference>
<dbReference type="PRINTS" id="PR00508">
    <property type="entry name" value="S21N4MTFRASE"/>
</dbReference>
<dbReference type="InterPro" id="IPR029063">
    <property type="entry name" value="SAM-dependent_MTases_sf"/>
</dbReference>
<keyword evidence="2 6" id="KW-0489">Methyltransferase</keyword>
<dbReference type="GO" id="GO:0008170">
    <property type="term" value="F:N-methyltransferase activity"/>
    <property type="evidence" value="ECO:0007669"/>
    <property type="project" value="InterPro"/>
</dbReference>
<dbReference type="SUPFAM" id="SSF53335">
    <property type="entry name" value="S-adenosyl-L-methionine-dependent methyltransferases"/>
    <property type="match status" value="1"/>
</dbReference>
<dbReference type="InterPro" id="IPR002052">
    <property type="entry name" value="DNA_methylase_N6_adenine_CS"/>
</dbReference>
<evidence type="ECO:0000256" key="4">
    <source>
        <dbReference type="RuleBase" id="RU362026"/>
    </source>
</evidence>
<dbReference type="Pfam" id="PF01555">
    <property type="entry name" value="N6_N4_Mtase"/>
    <property type="match status" value="1"/>
</dbReference>
<keyword evidence="3 6" id="KW-0808">Transferase</keyword>
<evidence type="ECO:0000259" key="5">
    <source>
        <dbReference type="Pfam" id="PF01555"/>
    </source>
</evidence>
<dbReference type="InterPro" id="IPR002941">
    <property type="entry name" value="DNA_methylase_N4/N6"/>
</dbReference>
<evidence type="ECO:0000256" key="2">
    <source>
        <dbReference type="ARBA" id="ARBA00022603"/>
    </source>
</evidence>
<dbReference type="EMBL" id="MHMS01000004">
    <property type="protein sequence ID" value="OGZ32680.1"/>
    <property type="molecule type" value="Genomic_DNA"/>
</dbReference>
<dbReference type="Gene3D" id="3.40.50.150">
    <property type="entry name" value="Vaccinia Virus protein VP39"/>
    <property type="match status" value="1"/>
</dbReference>
<comment type="caution">
    <text evidence="6">The sequence shown here is derived from an EMBL/GenBank/DDBJ whole genome shotgun (WGS) entry which is preliminary data.</text>
</comment>
<evidence type="ECO:0000313" key="7">
    <source>
        <dbReference type="Proteomes" id="UP000176787"/>
    </source>
</evidence>